<dbReference type="GO" id="GO:0046872">
    <property type="term" value="F:metal ion binding"/>
    <property type="evidence" value="ECO:0007669"/>
    <property type="project" value="UniProtKB-KW"/>
</dbReference>
<keyword evidence="5 9" id="KW-0349">Heme</keyword>
<dbReference type="PROSITE" id="PS51007">
    <property type="entry name" value="CYTC"/>
    <property type="match status" value="1"/>
</dbReference>
<dbReference type="GO" id="GO:0009055">
    <property type="term" value="F:electron transfer activity"/>
    <property type="evidence" value="ECO:0007669"/>
    <property type="project" value="InterPro"/>
</dbReference>
<evidence type="ECO:0000313" key="14">
    <source>
        <dbReference type="Proteomes" id="UP000250572"/>
    </source>
</evidence>
<keyword evidence="7 11" id="KW-0249">Electron transport</keyword>
<evidence type="ECO:0000256" key="7">
    <source>
        <dbReference type="ARBA" id="ARBA00022982"/>
    </source>
</evidence>
<evidence type="ECO:0000256" key="6">
    <source>
        <dbReference type="ARBA" id="ARBA00022723"/>
    </source>
</evidence>
<feature type="domain" description="Cytochrome c" evidence="12">
    <location>
        <begin position="119"/>
        <end position="220"/>
    </location>
</feature>
<protein>
    <recommendedName>
        <fullName evidence="12">Cytochrome c domain-containing protein</fullName>
    </recommendedName>
</protein>
<dbReference type="SUPFAM" id="SSF46626">
    <property type="entry name" value="Cytochrome c"/>
    <property type="match status" value="1"/>
</dbReference>
<dbReference type="Pfam" id="PF00034">
    <property type="entry name" value="Cytochrom_C"/>
    <property type="match status" value="1"/>
</dbReference>
<keyword evidence="11" id="KW-0679">Respiratory chain</keyword>
<dbReference type="Gene3D" id="1.10.760.10">
    <property type="entry name" value="Cytochrome c-like domain"/>
    <property type="match status" value="1"/>
</dbReference>
<name>A0A315W672_GAMAF</name>
<gene>
    <name evidence="13" type="ORF">CCH79_00002793</name>
</gene>
<keyword evidence="6 9" id="KW-0479">Metal-binding</keyword>
<evidence type="ECO:0000256" key="4">
    <source>
        <dbReference type="ARBA" id="ARBA00022448"/>
    </source>
</evidence>
<evidence type="ECO:0000256" key="10">
    <source>
        <dbReference type="RuleBase" id="RU004426"/>
    </source>
</evidence>
<reference evidence="13 14" key="1">
    <citation type="journal article" date="2018" name="G3 (Bethesda)">
        <title>A High-Quality Reference Genome for the Invasive Mosquitofish Gambusia affinis Using a Chicago Library.</title>
        <authorList>
            <person name="Hoffberg S.L."/>
            <person name="Troendle N.J."/>
            <person name="Glenn T.C."/>
            <person name="Mahmud O."/>
            <person name="Louha S."/>
            <person name="Chalopin D."/>
            <person name="Bennetzen J.L."/>
            <person name="Mauricio R."/>
        </authorList>
    </citation>
    <scope>NUCLEOTIDE SEQUENCE [LARGE SCALE GENOMIC DNA]</scope>
    <source>
        <strain evidence="13">NE01/NJP1002.9</strain>
        <tissue evidence="13">Muscle</tissue>
    </source>
</reference>
<dbReference type="InterPro" id="IPR009056">
    <property type="entry name" value="Cyt_c-like_dom"/>
</dbReference>
<comment type="subcellular location">
    <subcellularLocation>
        <location evidence="2">Mitochondrion intermembrane space</location>
    </subcellularLocation>
</comment>
<keyword evidence="8 9" id="KW-0408">Iron</keyword>
<comment type="caution">
    <text evidence="13">The sequence shown here is derived from an EMBL/GenBank/DDBJ whole genome shotgun (WGS) entry which is preliminary data.</text>
</comment>
<evidence type="ECO:0000256" key="9">
    <source>
        <dbReference type="PROSITE-ProRule" id="PRU00433"/>
    </source>
</evidence>
<dbReference type="InterPro" id="IPR002327">
    <property type="entry name" value="Cyt_c_1A/1B"/>
</dbReference>
<organism evidence="13 14">
    <name type="scientific">Gambusia affinis</name>
    <name type="common">Western mosquitofish</name>
    <name type="synonym">Heterandria affinis</name>
    <dbReference type="NCBI Taxonomy" id="33528"/>
    <lineage>
        <taxon>Eukaryota</taxon>
        <taxon>Metazoa</taxon>
        <taxon>Chordata</taxon>
        <taxon>Craniata</taxon>
        <taxon>Vertebrata</taxon>
        <taxon>Euteleostomi</taxon>
        <taxon>Actinopterygii</taxon>
        <taxon>Neopterygii</taxon>
        <taxon>Teleostei</taxon>
        <taxon>Neoteleostei</taxon>
        <taxon>Acanthomorphata</taxon>
        <taxon>Ovalentaria</taxon>
        <taxon>Atherinomorphae</taxon>
        <taxon>Cyprinodontiformes</taxon>
        <taxon>Poeciliidae</taxon>
        <taxon>Poeciliinae</taxon>
        <taxon>Gambusia</taxon>
    </lineage>
</organism>
<evidence type="ECO:0000313" key="13">
    <source>
        <dbReference type="EMBL" id="PWA31140.1"/>
    </source>
</evidence>
<evidence type="ECO:0000256" key="5">
    <source>
        <dbReference type="ARBA" id="ARBA00022617"/>
    </source>
</evidence>
<evidence type="ECO:0000256" key="1">
    <source>
        <dbReference type="ARBA" id="ARBA00002555"/>
    </source>
</evidence>
<dbReference type="EMBL" id="NHOQ01000293">
    <property type="protein sequence ID" value="PWA31140.1"/>
    <property type="molecule type" value="Genomic_DNA"/>
</dbReference>
<proteinExistence type="inferred from homology"/>
<evidence type="ECO:0000256" key="3">
    <source>
        <dbReference type="ARBA" id="ARBA00006488"/>
    </source>
</evidence>
<accession>A0A315W672</accession>
<dbReference type="AlphaFoldDB" id="A0A315W672"/>
<dbReference type="GO" id="GO:0020037">
    <property type="term" value="F:heme binding"/>
    <property type="evidence" value="ECO:0007669"/>
    <property type="project" value="InterPro"/>
</dbReference>
<dbReference type="PANTHER" id="PTHR11961">
    <property type="entry name" value="CYTOCHROME C"/>
    <property type="match status" value="1"/>
</dbReference>
<dbReference type="PRINTS" id="PR00604">
    <property type="entry name" value="CYTCHRMECIAB"/>
</dbReference>
<dbReference type="GO" id="GO:0005758">
    <property type="term" value="C:mitochondrial intermembrane space"/>
    <property type="evidence" value="ECO:0007669"/>
    <property type="project" value="UniProtKB-SubCell"/>
</dbReference>
<keyword evidence="14" id="KW-1185">Reference proteome</keyword>
<evidence type="ECO:0000256" key="8">
    <source>
        <dbReference type="ARBA" id="ARBA00023004"/>
    </source>
</evidence>
<evidence type="ECO:0000256" key="2">
    <source>
        <dbReference type="ARBA" id="ARBA00004569"/>
    </source>
</evidence>
<keyword evidence="11" id="KW-0496">Mitochondrion</keyword>
<comment type="function">
    <text evidence="1 11">Electron carrier protein. The oxidized form of the cytochrome c heme group can accept an electron from the heme group of the cytochrome c1 subunit of cytochrome reductase. Cytochrome c then transfers this electron to the cytochrome oxidase complex, the final protein carrier in the mitochondrial electron-transport chain.</text>
</comment>
<dbReference type="FunFam" id="1.10.760.10:FF:000001">
    <property type="entry name" value="Cytochrome c iso-1"/>
    <property type="match status" value="1"/>
</dbReference>
<comment type="similarity">
    <text evidence="3 10">Belongs to the cytochrome c family.</text>
</comment>
<dbReference type="Proteomes" id="UP000250572">
    <property type="component" value="Unassembled WGS sequence"/>
</dbReference>
<sequence length="221" mass="24490">MVLRHAGHQSALWSFLSTGAHRTAPAGQGCTYYITERETLWEVWREKKSAVLVRFLECGAVMLSSSLNCTPVAPPCSKIGFRREEMPGMDRTQAGSERGRKHGGGVVLKLGLGEKIMSGDIEKGKKTFVQKCSQCHTVEQGGKHKTGPNLWGLFGRQTGQADGYSYTDANKNKGIVWNEETLMIYLENPKKYIPGTKMIFAGIKKKNERTDLIAYLKSSTS</sequence>
<keyword evidence="4 11" id="KW-0813">Transport</keyword>
<dbReference type="STRING" id="33528.ENSGAFP00000006328"/>
<dbReference type="InterPro" id="IPR036909">
    <property type="entry name" value="Cyt_c-like_dom_sf"/>
</dbReference>
<comment type="PTM">
    <text evidence="11">Binds 1 heme group per subunit.</text>
</comment>
<evidence type="ECO:0000256" key="11">
    <source>
        <dbReference type="RuleBase" id="RU004427"/>
    </source>
</evidence>
<evidence type="ECO:0000259" key="12">
    <source>
        <dbReference type="PROSITE" id="PS51007"/>
    </source>
</evidence>